<dbReference type="Gene3D" id="1.20.930.10">
    <property type="entry name" value="Conserved domain common to transcription factors TFIIS, elongin A, CRSP70"/>
    <property type="match status" value="1"/>
</dbReference>
<reference evidence="3" key="1">
    <citation type="journal article" date="2006" name="PLoS Biol.">
        <title>Macronuclear genome sequence of the ciliate Tetrahymena thermophila, a model eukaryote.</title>
        <authorList>
            <person name="Eisen J.A."/>
            <person name="Coyne R.S."/>
            <person name="Wu M."/>
            <person name="Wu D."/>
            <person name="Thiagarajan M."/>
            <person name="Wortman J.R."/>
            <person name="Badger J.H."/>
            <person name="Ren Q."/>
            <person name="Amedeo P."/>
            <person name="Jones K.M."/>
            <person name="Tallon L.J."/>
            <person name="Delcher A.L."/>
            <person name="Salzberg S.L."/>
            <person name="Silva J.C."/>
            <person name="Haas B.J."/>
            <person name="Majoros W.H."/>
            <person name="Farzad M."/>
            <person name="Carlton J.M."/>
            <person name="Smith R.K. Jr."/>
            <person name="Garg J."/>
            <person name="Pearlman R.E."/>
            <person name="Karrer K.M."/>
            <person name="Sun L."/>
            <person name="Manning G."/>
            <person name="Elde N.C."/>
            <person name="Turkewitz A.P."/>
            <person name="Asai D.J."/>
            <person name="Wilkes D.E."/>
            <person name="Wang Y."/>
            <person name="Cai H."/>
            <person name="Collins K."/>
            <person name="Stewart B.A."/>
            <person name="Lee S.R."/>
            <person name="Wilamowska K."/>
            <person name="Weinberg Z."/>
            <person name="Ruzzo W.L."/>
            <person name="Wloga D."/>
            <person name="Gaertig J."/>
            <person name="Frankel J."/>
            <person name="Tsao C.-C."/>
            <person name="Gorovsky M.A."/>
            <person name="Keeling P.J."/>
            <person name="Waller R.F."/>
            <person name="Patron N.J."/>
            <person name="Cherry J.M."/>
            <person name="Stover N.A."/>
            <person name="Krieger C.J."/>
            <person name="del Toro C."/>
            <person name="Ryder H.F."/>
            <person name="Williamson S.C."/>
            <person name="Barbeau R.A."/>
            <person name="Hamilton E.P."/>
            <person name="Orias E."/>
        </authorList>
    </citation>
    <scope>NUCLEOTIDE SEQUENCE [LARGE SCALE GENOMIC DNA]</scope>
    <source>
        <strain evidence="3">SB210</strain>
    </source>
</reference>
<dbReference type="EMBL" id="GG662272">
    <property type="protein sequence ID" value="EAR82575.1"/>
    <property type="molecule type" value="Genomic_DNA"/>
</dbReference>
<dbReference type="HOGENOM" id="CLU_2445671_0_0_1"/>
<dbReference type="InterPro" id="IPR017923">
    <property type="entry name" value="TFIIS_N"/>
</dbReference>
<dbReference type="Pfam" id="PF08711">
    <property type="entry name" value="Med26"/>
    <property type="match status" value="1"/>
</dbReference>
<dbReference type="RefSeq" id="XP_001030238.1">
    <property type="nucleotide sequence ID" value="XM_001030238.1"/>
</dbReference>
<dbReference type="KEGG" id="tet:TTHERM_01107230"/>
<name>Q22BD3_TETTS</name>
<protein>
    <submittedName>
        <fullName evidence="2">TFIIS helical bundle-like domain protein</fullName>
    </submittedName>
</protein>
<feature type="domain" description="TFIIS N-terminal" evidence="1">
    <location>
        <begin position="29"/>
        <end position="84"/>
    </location>
</feature>
<proteinExistence type="predicted"/>
<keyword evidence="3" id="KW-1185">Reference proteome</keyword>
<dbReference type="InterPro" id="IPR035441">
    <property type="entry name" value="TFIIS/LEDGF_dom_sf"/>
</dbReference>
<evidence type="ECO:0000259" key="1">
    <source>
        <dbReference type="Pfam" id="PF08711"/>
    </source>
</evidence>
<evidence type="ECO:0000313" key="3">
    <source>
        <dbReference type="Proteomes" id="UP000009168"/>
    </source>
</evidence>
<dbReference type="InParanoid" id="Q22BD3"/>
<dbReference type="SUPFAM" id="SSF47676">
    <property type="entry name" value="Conserved domain common to transcription factors TFIIS, elongin A, CRSP70"/>
    <property type="match status" value="1"/>
</dbReference>
<dbReference type="GeneID" id="7837851"/>
<evidence type="ECO:0000313" key="2">
    <source>
        <dbReference type="EMBL" id="EAR82575.1"/>
    </source>
</evidence>
<gene>
    <name evidence="2" type="ORF">TTHERM_01107230</name>
</gene>
<sequence length="90" mass="10475">MSLDISEVENMRSELQKYYEIGPIKALTILNQLSKRKLEREILVGSRITQTIATLSKKLANSDDEDDVEVSELCSKLTCKWKRIFEKKRQ</sequence>
<organism evidence="2 3">
    <name type="scientific">Tetrahymena thermophila (strain SB210)</name>
    <dbReference type="NCBI Taxonomy" id="312017"/>
    <lineage>
        <taxon>Eukaryota</taxon>
        <taxon>Sar</taxon>
        <taxon>Alveolata</taxon>
        <taxon>Ciliophora</taxon>
        <taxon>Intramacronucleata</taxon>
        <taxon>Oligohymenophorea</taxon>
        <taxon>Hymenostomatida</taxon>
        <taxon>Tetrahymenina</taxon>
        <taxon>Tetrahymenidae</taxon>
        <taxon>Tetrahymena</taxon>
    </lineage>
</organism>
<dbReference type="AlphaFoldDB" id="Q22BD3"/>
<accession>Q22BD3</accession>
<dbReference type="Proteomes" id="UP000009168">
    <property type="component" value="Unassembled WGS sequence"/>
</dbReference>